<dbReference type="InterPro" id="IPR052988">
    <property type="entry name" value="Oryzine_lactonohydrolase"/>
</dbReference>
<proteinExistence type="predicted"/>
<evidence type="ECO:0000313" key="4">
    <source>
        <dbReference type="Proteomes" id="UP000629468"/>
    </source>
</evidence>
<comment type="caution">
    <text evidence="3">The sequence shown here is derived from an EMBL/GenBank/DDBJ whole genome shotgun (WGS) entry which is preliminary data.</text>
</comment>
<evidence type="ECO:0000259" key="2">
    <source>
        <dbReference type="Pfam" id="PF08450"/>
    </source>
</evidence>
<feature type="transmembrane region" description="Helical" evidence="1">
    <location>
        <begin position="29"/>
        <end position="46"/>
    </location>
</feature>
<gene>
    <name evidence="3" type="ORF">Agabi119p4_9896</name>
</gene>
<name>A0A8H7EX88_AGABI</name>
<dbReference type="InterPro" id="IPR011042">
    <property type="entry name" value="6-blade_b-propeller_TolB-like"/>
</dbReference>
<dbReference type="PANTHER" id="PTHR47064:SF2">
    <property type="entry name" value="SMP-30_GLUCONOLACTONASE_LRE-LIKE REGION DOMAIN-CONTAINING PROTEIN-RELATED"/>
    <property type="match status" value="1"/>
</dbReference>
<dbReference type="Gene3D" id="2.120.10.30">
    <property type="entry name" value="TolB, C-terminal domain"/>
    <property type="match status" value="1"/>
</dbReference>
<dbReference type="SUPFAM" id="SSF63829">
    <property type="entry name" value="Calcium-dependent phosphotriesterase"/>
    <property type="match status" value="1"/>
</dbReference>
<evidence type="ECO:0000313" key="3">
    <source>
        <dbReference type="EMBL" id="KAF7761904.1"/>
    </source>
</evidence>
<accession>A0A8H7EX88</accession>
<keyword evidence="1" id="KW-0812">Transmembrane</keyword>
<sequence>MTQGDPDTRKVIKDQSIERKAKPMMTRRTITISVVLLGVSIVYATLQSRAGNITLPPQSVLLDPNSFAVLPDDFTFRTDAFNQRFDPTNSQDQLPIIQIFNQAFLDILGPTPSISEIASNSTFAFAHEAPVYVSETDELFFASNDGGPLGMSDINHNNVYFKMSLTDAERMLRESGDDRTVNVPITKVPLPDSMQMTNGATGPFKGNLFLVNAGRGPIPPTLAMVNSNPPHNATVILNSYYGRQFNSLNDIKIHPQSGNIFFTDNFHGSFKKFRGPPVIPNHVYRFDLETRAVRVVADGMFKPNGIAFTADGKTAYVGDSGASSGGSPTDPSTIYAFDVDPKTQTFLNRRVLAYIDAGIPDGIQLDTNGNIYTSTADGVQVFAPDGTLLGKFFNDIRSASLVFAGPGRLVILAETKVYLAKIAPTTKGVVS</sequence>
<dbReference type="PANTHER" id="PTHR47064">
    <property type="entry name" value="PUTATIVE (AFU_ORTHOLOGUE AFUA_1G08990)-RELATED"/>
    <property type="match status" value="1"/>
</dbReference>
<dbReference type="AlphaFoldDB" id="A0A8H7EX88"/>
<dbReference type="Proteomes" id="UP000629468">
    <property type="component" value="Unassembled WGS sequence"/>
</dbReference>
<reference evidence="3 4" key="1">
    <citation type="journal article" name="Sci. Rep.">
        <title>Telomere-to-telomere assembled and centromere annotated genomes of the two main subspecies of the button mushroom Agaricus bisporus reveal especially polymorphic chromosome ends.</title>
        <authorList>
            <person name="Sonnenberg A.S.M."/>
            <person name="Sedaghat-Telgerd N."/>
            <person name="Lavrijssen B."/>
            <person name="Ohm R.A."/>
            <person name="Hendrickx P.M."/>
            <person name="Scholtmeijer K."/>
            <person name="Baars J.J.P."/>
            <person name="van Peer A."/>
        </authorList>
    </citation>
    <scope>NUCLEOTIDE SEQUENCE [LARGE SCALE GENOMIC DNA]</scope>
    <source>
        <strain evidence="3 4">H119_p4</strain>
    </source>
</reference>
<feature type="domain" description="SMP-30/Gluconolactonase/LRE-like region" evidence="2">
    <location>
        <begin position="128"/>
        <end position="407"/>
    </location>
</feature>
<dbReference type="InterPro" id="IPR013658">
    <property type="entry name" value="SGL"/>
</dbReference>
<organism evidence="3 4">
    <name type="scientific">Agaricus bisporus var. burnettii</name>
    <dbReference type="NCBI Taxonomy" id="192524"/>
    <lineage>
        <taxon>Eukaryota</taxon>
        <taxon>Fungi</taxon>
        <taxon>Dikarya</taxon>
        <taxon>Basidiomycota</taxon>
        <taxon>Agaricomycotina</taxon>
        <taxon>Agaricomycetes</taxon>
        <taxon>Agaricomycetidae</taxon>
        <taxon>Agaricales</taxon>
        <taxon>Agaricineae</taxon>
        <taxon>Agaricaceae</taxon>
        <taxon>Agaricus</taxon>
    </lineage>
</organism>
<protein>
    <recommendedName>
        <fullName evidence="2">SMP-30/Gluconolactonase/LRE-like region domain-containing protein</fullName>
    </recommendedName>
</protein>
<dbReference type="EMBL" id="JABXXO010000013">
    <property type="protein sequence ID" value="KAF7761904.1"/>
    <property type="molecule type" value="Genomic_DNA"/>
</dbReference>
<keyword evidence="1" id="KW-0472">Membrane</keyword>
<keyword evidence="1" id="KW-1133">Transmembrane helix</keyword>
<evidence type="ECO:0000256" key="1">
    <source>
        <dbReference type="SAM" id="Phobius"/>
    </source>
</evidence>
<dbReference type="Pfam" id="PF08450">
    <property type="entry name" value="SGL"/>
    <property type="match status" value="1"/>
</dbReference>